<dbReference type="PANTHER" id="PTHR30273:SF2">
    <property type="entry name" value="PROTEIN FECR"/>
    <property type="match status" value="1"/>
</dbReference>
<gene>
    <name evidence="4" type="ORF">ABR189_03725</name>
</gene>
<dbReference type="EMBL" id="JBEXAC010000001">
    <property type="protein sequence ID" value="MET6996456.1"/>
    <property type="molecule type" value="Genomic_DNA"/>
</dbReference>
<dbReference type="PANTHER" id="PTHR30273">
    <property type="entry name" value="PERIPLASMIC SIGNAL SENSOR AND SIGMA FACTOR ACTIVATOR FECR-RELATED"/>
    <property type="match status" value="1"/>
</dbReference>
<organism evidence="4 5">
    <name type="scientific">Chitinophaga defluvii</name>
    <dbReference type="NCBI Taxonomy" id="3163343"/>
    <lineage>
        <taxon>Bacteria</taxon>
        <taxon>Pseudomonadati</taxon>
        <taxon>Bacteroidota</taxon>
        <taxon>Chitinophagia</taxon>
        <taxon>Chitinophagales</taxon>
        <taxon>Chitinophagaceae</taxon>
        <taxon>Chitinophaga</taxon>
    </lineage>
</organism>
<dbReference type="InterPro" id="IPR032508">
    <property type="entry name" value="FecR_C"/>
</dbReference>
<keyword evidence="5" id="KW-1185">Reference proteome</keyword>
<reference evidence="4 5" key="1">
    <citation type="submission" date="2024-06" db="EMBL/GenBank/DDBJ databases">
        <title>Chitinophaga defluvii sp. nov., isolated from municipal sewage.</title>
        <authorList>
            <person name="Zhang L."/>
        </authorList>
    </citation>
    <scope>NUCLEOTIDE SEQUENCE [LARGE SCALE GENOMIC DNA]</scope>
    <source>
        <strain evidence="4 5">H8</strain>
    </source>
</reference>
<evidence type="ECO:0000259" key="3">
    <source>
        <dbReference type="Pfam" id="PF16344"/>
    </source>
</evidence>
<evidence type="ECO:0000313" key="4">
    <source>
        <dbReference type="EMBL" id="MET6996456.1"/>
    </source>
</evidence>
<dbReference type="RefSeq" id="WP_354659098.1">
    <property type="nucleotide sequence ID" value="NZ_JBEXAC010000001.1"/>
</dbReference>
<name>A0ABV2T0B4_9BACT</name>
<dbReference type="Gene3D" id="3.55.50.30">
    <property type="match status" value="1"/>
</dbReference>
<evidence type="ECO:0000313" key="5">
    <source>
        <dbReference type="Proteomes" id="UP001549749"/>
    </source>
</evidence>
<dbReference type="Proteomes" id="UP001549749">
    <property type="component" value="Unassembled WGS sequence"/>
</dbReference>
<feature type="domain" description="Protein FecR C-terminal" evidence="3">
    <location>
        <begin position="320"/>
        <end position="389"/>
    </location>
</feature>
<evidence type="ECO:0000259" key="2">
    <source>
        <dbReference type="Pfam" id="PF04773"/>
    </source>
</evidence>
<keyword evidence="1" id="KW-0472">Membrane</keyword>
<sequence>MAKEQLIHSLEIAGLISAYLENRLPEKDRETLQQWIAASEGNKQLFEELVARKGQPDAHPYVNSHAAYERVKRTVEHRSRKRTGMVAYSIAAAIALLIAGVLMVMQMTNGEKAELADNKKPVRQQILPGTQKAQLVMANGSSVALGTGTDTSFTLVDNTQIHQQKGVFSYGNSVHDNNAVQQLALVTPKGGEYHMQLDDGTKVWLNAASSIHFPTRFTGKERRVTVTGEVYFDVAKDAAKPFIVAVRDKEIQVMGTAFNVKAYPEEVQWEAALVNGAIKVGAGKNGVVLQPGKMLTINGSQVKESAADLEAITAWKNGNFVFHQASFGELFAVLSRWYNVEVVYAPGMHAYSNYFTGQVERNIPIRQLLEMMEITGLARFSIKDNIVTILPYK</sequence>
<dbReference type="Pfam" id="PF16344">
    <property type="entry name" value="FecR_C"/>
    <property type="match status" value="1"/>
</dbReference>
<accession>A0ABV2T0B4</accession>
<keyword evidence="1" id="KW-0812">Transmembrane</keyword>
<comment type="caution">
    <text evidence="4">The sequence shown here is derived from an EMBL/GenBank/DDBJ whole genome shotgun (WGS) entry which is preliminary data.</text>
</comment>
<dbReference type="Gene3D" id="2.60.120.1440">
    <property type="match status" value="1"/>
</dbReference>
<keyword evidence="1" id="KW-1133">Transmembrane helix</keyword>
<protein>
    <submittedName>
        <fullName evidence="4">FecR domain-containing protein</fullName>
    </submittedName>
</protein>
<proteinExistence type="predicted"/>
<evidence type="ECO:0000256" key="1">
    <source>
        <dbReference type="SAM" id="Phobius"/>
    </source>
</evidence>
<dbReference type="Pfam" id="PF04773">
    <property type="entry name" value="FecR"/>
    <property type="match status" value="1"/>
</dbReference>
<feature type="domain" description="FecR protein" evidence="2">
    <location>
        <begin position="185"/>
        <end position="278"/>
    </location>
</feature>
<feature type="transmembrane region" description="Helical" evidence="1">
    <location>
        <begin position="86"/>
        <end position="105"/>
    </location>
</feature>
<dbReference type="InterPro" id="IPR006860">
    <property type="entry name" value="FecR"/>
</dbReference>
<dbReference type="InterPro" id="IPR012373">
    <property type="entry name" value="Ferrdict_sens_TM"/>
</dbReference>